<feature type="region of interest" description="Disordered" evidence="7">
    <location>
        <begin position="717"/>
        <end position="819"/>
    </location>
</feature>
<dbReference type="Pfam" id="PF06011">
    <property type="entry name" value="TRP"/>
    <property type="match status" value="1"/>
</dbReference>
<dbReference type="KEGG" id="ure:UREG_05982"/>
<dbReference type="PANTHER" id="PTHR31145">
    <property type="entry name" value="INTEGRAL MEMBRANE PROTEIN (AFU_ORTHOLOGUE AFUA_7G01610)"/>
    <property type="match status" value="1"/>
</dbReference>
<evidence type="ECO:0000313" key="12">
    <source>
        <dbReference type="Proteomes" id="UP000002058"/>
    </source>
</evidence>
<sequence>MERNGISQVHWKRAVLLFSVLSYSPACLTENTSRSISTIGLNSDRIYLTGNRKPSLYTKGFTSCMGNPLISITRLDAAIYNSNETFVFHLEGSTSVPNSGVIIDISIFAYGMERFRLAFDPCSANMSSLCPLDVNIRIKEQARFSIAQLGVMELRPTVYKLPDFEGQVILRTSSKSSASHLSYYVSELTNGASFSHPYVIGPMLAAFTVLSMLSSFALAIYAGDIESTRTHYAHGPSTLAIFAIFHHIYSSGALAVNWPSALVAFWSNYSWFAGMIYSQKMQSAIDWVTGNDLESVHRFNSCTLVTIAPPGQMYNLTQRYTKLSLPIGEGPSIRPGDLLARAPNMPVSDSSGYPSGSHSFQSHTGFPMVLSAAKISASNAFLTSLLWLLAFIGAAIAAIISLKAMLDFFIRFRLVRTGRLEYFRAHWLAYALATVFRLVFINFFFLSFLALFQLKLGGSKAVVAIAATTLAIVSIGLLGVSGYALHFRLRGGKLTYDKKTCYLQKTYIHKVVPWYRLVRDDVSPEDDPDIKAIRLPCYTLRYRPSASERDHIHTDCNFLLRFSWLSARYRSNRWWFFSLWVLYDLARAGFLGAAAPSGMIQVFGLLCLELISVILIAWAKPFEATRLNVLMLYLLGFSKIATLAISSTFHPAFNLGRITTAFLGLGIIALHTTLSLALLVSIATGLVSTYLSFTRYREIAPRDRPAKGLRQRYLNHVTKASSRKRRQESVSRSPVAFGSLRGPSLSASSTQGYPRVGDGYTTETPTGRFLSPTTSQVSFGHHFGSSFPQIDSTRCSHRTAERTPARESSESDRGVFEVF</sequence>
<feature type="transmembrane region" description="Helical" evidence="8">
    <location>
        <begin position="427"/>
        <end position="449"/>
    </location>
</feature>
<evidence type="ECO:0000256" key="9">
    <source>
        <dbReference type="SAM" id="SignalP"/>
    </source>
</evidence>
<feature type="transmembrane region" description="Helical" evidence="8">
    <location>
        <begin position="599"/>
        <end position="618"/>
    </location>
</feature>
<dbReference type="VEuPathDB" id="FungiDB:UREG_05982"/>
<comment type="subcellular location">
    <subcellularLocation>
        <location evidence="1">Membrane</location>
        <topology evidence="1">Multi-pass membrane protein</topology>
    </subcellularLocation>
</comment>
<dbReference type="InParanoid" id="C4JU43"/>
<feature type="chain" id="PRO_5002939678" description="ML-like domain-containing protein" evidence="9">
    <location>
        <begin position="30"/>
        <end position="819"/>
    </location>
</feature>
<dbReference type="InterPro" id="IPR010308">
    <property type="entry name" value="TRP_C"/>
</dbReference>
<evidence type="ECO:0000259" key="10">
    <source>
        <dbReference type="SMART" id="SM01320"/>
    </source>
</evidence>
<feature type="transmembrane region" description="Helical" evidence="8">
    <location>
        <begin position="461"/>
        <end position="485"/>
    </location>
</feature>
<keyword evidence="12" id="KW-1185">Reference proteome</keyword>
<keyword evidence="3 8" id="KW-0812">Transmembrane</keyword>
<dbReference type="RefSeq" id="XP_002585293.1">
    <property type="nucleotide sequence ID" value="XM_002585247.1"/>
</dbReference>
<accession>C4JU43</accession>
<dbReference type="GO" id="GO:0055085">
    <property type="term" value="P:transmembrane transport"/>
    <property type="evidence" value="ECO:0007669"/>
    <property type="project" value="TreeGrafter"/>
</dbReference>
<feature type="transmembrane region" description="Helical" evidence="8">
    <location>
        <begin position="198"/>
        <end position="220"/>
    </location>
</feature>
<keyword evidence="6 8" id="KW-0472">Membrane</keyword>
<dbReference type="SMART" id="SM01320">
    <property type="entry name" value="TRP_N"/>
    <property type="match status" value="1"/>
</dbReference>
<dbReference type="PANTHER" id="PTHR31145:SF7">
    <property type="entry name" value="TRP-LIKE ION CHANNEL"/>
    <property type="match status" value="1"/>
</dbReference>
<evidence type="ECO:0000256" key="8">
    <source>
        <dbReference type="SAM" id="Phobius"/>
    </source>
</evidence>
<feature type="compositionally biased region" description="Polar residues" evidence="7">
    <location>
        <begin position="761"/>
        <end position="778"/>
    </location>
</feature>
<dbReference type="InterPro" id="IPR032800">
    <property type="entry name" value="TRP_N"/>
</dbReference>
<dbReference type="Pfam" id="PF14558">
    <property type="entry name" value="TRP_N"/>
    <property type="match status" value="1"/>
</dbReference>
<feature type="transmembrane region" description="Helical" evidence="8">
    <location>
        <begin position="661"/>
        <end position="687"/>
    </location>
</feature>
<protein>
    <recommendedName>
        <fullName evidence="10">ML-like domain-containing protein</fullName>
    </recommendedName>
</protein>
<comment type="similarity">
    <text evidence="2">Belongs to the transient receptor potential (TRP) ion channel family.</text>
</comment>
<evidence type="ECO:0000313" key="11">
    <source>
        <dbReference type="EMBL" id="EEP81140.1"/>
    </source>
</evidence>
<dbReference type="EMBL" id="CH476617">
    <property type="protein sequence ID" value="EEP81140.1"/>
    <property type="molecule type" value="Genomic_DNA"/>
</dbReference>
<proteinExistence type="inferred from homology"/>
<feature type="transmembrane region" description="Helical" evidence="8">
    <location>
        <begin position="630"/>
        <end position="649"/>
    </location>
</feature>
<evidence type="ECO:0000256" key="4">
    <source>
        <dbReference type="ARBA" id="ARBA00022729"/>
    </source>
</evidence>
<dbReference type="GO" id="GO:0016020">
    <property type="term" value="C:membrane"/>
    <property type="evidence" value="ECO:0007669"/>
    <property type="project" value="UniProtKB-SubCell"/>
</dbReference>
<dbReference type="HOGENOM" id="CLU_009253_0_0_1"/>
<feature type="transmembrane region" description="Helical" evidence="8">
    <location>
        <begin position="574"/>
        <end position="593"/>
    </location>
</feature>
<feature type="compositionally biased region" description="Basic and acidic residues" evidence="7">
    <location>
        <begin position="798"/>
        <end position="819"/>
    </location>
</feature>
<dbReference type="AlphaFoldDB" id="C4JU43"/>
<evidence type="ECO:0000256" key="5">
    <source>
        <dbReference type="ARBA" id="ARBA00022989"/>
    </source>
</evidence>
<dbReference type="Proteomes" id="UP000002058">
    <property type="component" value="Unassembled WGS sequence"/>
</dbReference>
<evidence type="ECO:0000256" key="6">
    <source>
        <dbReference type="ARBA" id="ARBA00023136"/>
    </source>
</evidence>
<keyword evidence="4 9" id="KW-0732">Signal</keyword>
<dbReference type="OMA" id="GCFQAVM"/>
<evidence type="ECO:0000256" key="1">
    <source>
        <dbReference type="ARBA" id="ARBA00004141"/>
    </source>
</evidence>
<gene>
    <name evidence="11" type="ORF">UREG_05982</name>
</gene>
<dbReference type="eggNOG" id="ENOG502R5MY">
    <property type="taxonomic scope" value="Eukaryota"/>
</dbReference>
<feature type="transmembrane region" description="Helical" evidence="8">
    <location>
        <begin position="385"/>
        <end position="406"/>
    </location>
</feature>
<keyword evidence="5 8" id="KW-1133">Transmembrane helix</keyword>
<organism evidence="11 12">
    <name type="scientific">Uncinocarpus reesii (strain UAMH 1704)</name>
    <dbReference type="NCBI Taxonomy" id="336963"/>
    <lineage>
        <taxon>Eukaryota</taxon>
        <taxon>Fungi</taxon>
        <taxon>Dikarya</taxon>
        <taxon>Ascomycota</taxon>
        <taxon>Pezizomycotina</taxon>
        <taxon>Eurotiomycetes</taxon>
        <taxon>Eurotiomycetidae</taxon>
        <taxon>Onygenales</taxon>
        <taxon>Onygenaceae</taxon>
        <taxon>Uncinocarpus</taxon>
    </lineage>
</organism>
<name>C4JU43_UNCRE</name>
<dbReference type="GeneID" id="8438888"/>
<dbReference type="GO" id="GO:0009272">
    <property type="term" value="P:fungal-type cell wall biogenesis"/>
    <property type="evidence" value="ECO:0007669"/>
    <property type="project" value="TreeGrafter"/>
</dbReference>
<dbReference type="InterPro" id="IPR040241">
    <property type="entry name" value="TRP_Flc/Pkd2-like"/>
</dbReference>
<reference evidence="12" key="1">
    <citation type="journal article" date="2009" name="Genome Res.">
        <title>Comparative genomic analyses of the human fungal pathogens Coccidioides and their relatives.</title>
        <authorList>
            <person name="Sharpton T.J."/>
            <person name="Stajich J.E."/>
            <person name="Rounsley S.D."/>
            <person name="Gardner M.J."/>
            <person name="Wortman J.R."/>
            <person name="Jordar V.S."/>
            <person name="Maiti R."/>
            <person name="Kodira C.D."/>
            <person name="Neafsey D.E."/>
            <person name="Zeng Q."/>
            <person name="Hung C.-Y."/>
            <person name="McMahan C."/>
            <person name="Muszewska A."/>
            <person name="Grynberg M."/>
            <person name="Mandel M.A."/>
            <person name="Kellner E.M."/>
            <person name="Barker B.M."/>
            <person name="Galgiani J.N."/>
            <person name="Orbach M.J."/>
            <person name="Kirkland T.N."/>
            <person name="Cole G.T."/>
            <person name="Henn M.R."/>
            <person name="Birren B.W."/>
            <person name="Taylor J.W."/>
        </authorList>
    </citation>
    <scope>NUCLEOTIDE SEQUENCE [LARGE SCALE GENOMIC DNA]</scope>
    <source>
        <strain evidence="12">UAMH 1704</strain>
    </source>
</reference>
<evidence type="ECO:0000256" key="7">
    <source>
        <dbReference type="SAM" id="MobiDB-lite"/>
    </source>
</evidence>
<evidence type="ECO:0000256" key="2">
    <source>
        <dbReference type="ARBA" id="ARBA00010642"/>
    </source>
</evidence>
<dbReference type="OrthoDB" id="5377623at2759"/>
<feature type="signal peptide" evidence="9">
    <location>
        <begin position="1"/>
        <end position="29"/>
    </location>
</feature>
<evidence type="ECO:0000256" key="3">
    <source>
        <dbReference type="ARBA" id="ARBA00022692"/>
    </source>
</evidence>
<feature type="domain" description="ML-like" evidence="10">
    <location>
        <begin position="54"/>
        <end position="195"/>
    </location>
</feature>